<protein>
    <submittedName>
        <fullName evidence="1">Phage late control D family protein</fullName>
    </submittedName>
</protein>
<reference evidence="2" key="2">
    <citation type="submission" date="2023-07" db="EMBL/GenBank/DDBJ databases">
        <title>Genome-inferred correspondence between phylogeny and metabolic traits in the wild Drosophila gut microbiome.</title>
        <authorList>
            <person name="Bueno E."/>
            <person name="Blow F."/>
            <person name="Douglas A.E."/>
        </authorList>
    </citation>
    <scope>NUCLEOTIDE SEQUENCE [LARGE SCALE GENOMIC DNA]</scope>
    <source>
        <strain evidence="2">JGM97</strain>
    </source>
</reference>
<name>A0ABS5JGD2_9GAMM</name>
<dbReference type="SUPFAM" id="SSF69279">
    <property type="entry name" value="Phage tail proteins"/>
    <property type="match status" value="1"/>
</dbReference>
<accession>A0ABS5JGD2</accession>
<organism evidence="1 2">
    <name type="scientific">Nissabacter archeti</name>
    <dbReference type="NCBI Taxonomy" id="1917880"/>
    <lineage>
        <taxon>Bacteria</taxon>
        <taxon>Pseudomonadati</taxon>
        <taxon>Pseudomonadota</taxon>
        <taxon>Gammaproteobacteria</taxon>
        <taxon>Enterobacterales</taxon>
        <taxon>Yersiniaceae</taxon>
        <taxon>Nissabacter</taxon>
    </lineage>
</organism>
<dbReference type="RefSeq" id="WP_212589067.1">
    <property type="nucleotide sequence ID" value="NZ_JAERKB010000005.1"/>
</dbReference>
<dbReference type="Pfam" id="PF05954">
    <property type="entry name" value="Phage_GPD"/>
    <property type="match status" value="1"/>
</dbReference>
<reference evidence="1 2" key="1">
    <citation type="submission" date="2020-12" db="EMBL/GenBank/DDBJ databases">
        <authorList>
            <person name="Mcmullen J.G."/>
        </authorList>
    </citation>
    <scope>NUCLEOTIDE SEQUENCE [LARGE SCALE GENOMIC DNA]</scope>
    <source>
        <strain evidence="1 2">JGM97</strain>
    </source>
</reference>
<dbReference type="EMBL" id="JAERKB010000005">
    <property type="protein sequence ID" value="MBS0968995.1"/>
    <property type="molecule type" value="Genomic_DNA"/>
</dbReference>
<comment type="caution">
    <text evidence="1">The sequence shown here is derived from an EMBL/GenBank/DDBJ whole genome shotgun (WGS) entry which is preliminary data.</text>
</comment>
<sequence length="356" mass="38115">MAPLTTTLGTPLGPDFTLTLDGKNISGQVRPRLINLKATLNRGTLADTVSLDLDDSDGELALPTRGKILLASLGWQGQPLTLLGSFIVNTLQHKGAPDILTITASSADFSGILSETRKESYFDGNTDRTTLGSIVKIIAARNGLQASIAPELAELTVIRAHQTDETDMAFLTRLAPQYGAIADIKYGTLMLLKPGTGRSASGVPLPPVVISRNQGDKHDFSLADRTIYTAVEASWLDINGAQQKTMPTLSVPTAQSAGQAYIREGGKQKIDKLPRIYPDEASARLAAQARVESLQRLSATMSIKLASGREDLVPETPVTLAGFKSQFNEVRWIITKVEHNLGAEGFTTILALETAP</sequence>
<evidence type="ECO:0000313" key="2">
    <source>
        <dbReference type="Proteomes" id="UP000680634"/>
    </source>
</evidence>
<dbReference type="Proteomes" id="UP000680634">
    <property type="component" value="Unassembled WGS sequence"/>
</dbReference>
<evidence type="ECO:0000313" key="1">
    <source>
        <dbReference type="EMBL" id="MBS0968995.1"/>
    </source>
</evidence>
<keyword evidence="2" id="KW-1185">Reference proteome</keyword>
<gene>
    <name evidence="1" type="ORF">JK232_08810</name>
</gene>
<proteinExistence type="predicted"/>